<feature type="region of interest" description="Disordered" evidence="1">
    <location>
        <begin position="1"/>
        <end position="55"/>
    </location>
</feature>
<feature type="compositionally biased region" description="Basic residues" evidence="1">
    <location>
        <begin position="10"/>
        <end position="20"/>
    </location>
</feature>
<dbReference type="Proteomes" id="UP000250235">
    <property type="component" value="Unassembled WGS sequence"/>
</dbReference>
<gene>
    <name evidence="2" type="ORF">F511_29245</name>
</gene>
<protein>
    <submittedName>
        <fullName evidence="2">Sucrose synthase 7-like</fullName>
    </submittedName>
</protein>
<accession>A0A2Z7D2M5</accession>
<reference evidence="2 3" key="1">
    <citation type="journal article" date="2015" name="Proc. Natl. Acad. Sci. U.S.A.">
        <title>The resurrection genome of Boea hygrometrica: A blueprint for survival of dehydration.</title>
        <authorList>
            <person name="Xiao L."/>
            <person name="Yang G."/>
            <person name="Zhang L."/>
            <person name="Yang X."/>
            <person name="Zhao S."/>
            <person name="Ji Z."/>
            <person name="Zhou Q."/>
            <person name="Hu M."/>
            <person name="Wang Y."/>
            <person name="Chen M."/>
            <person name="Xu Y."/>
            <person name="Jin H."/>
            <person name="Xiao X."/>
            <person name="Hu G."/>
            <person name="Bao F."/>
            <person name="Hu Y."/>
            <person name="Wan P."/>
            <person name="Li L."/>
            <person name="Deng X."/>
            <person name="Kuang T."/>
            <person name="Xiang C."/>
            <person name="Zhu J.K."/>
            <person name="Oliver M.J."/>
            <person name="He Y."/>
        </authorList>
    </citation>
    <scope>NUCLEOTIDE SEQUENCE [LARGE SCALE GENOMIC DNA]</scope>
    <source>
        <strain evidence="3">cv. XS01</strain>
    </source>
</reference>
<proteinExistence type="predicted"/>
<feature type="region of interest" description="Disordered" evidence="1">
    <location>
        <begin position="75"/>
        <end position="117"/>
    </location>
</feature>
<dbReference type="AlphaFoldDB" id="A0A2Z7D2M5"/>
<evidence type="ECO:0000256" key="1">
    <source>
        <dbReference type="SAM" id="MobiDB-lite"/>
    </source>
</evidence>
<dbReference type="EMBL" id="KQ990086">
    <property type="protein sequence ID" value="KZV53694.1"/>
    <property type="molecule type" value="Genomic_DNA"/>
</dbReference>
<keyword evidence="3" id="KW-1185">Reference proteome</keyword>
<name>A0A2Z7D2M5_9LAMI</name>
<evidence type="ECO:0000313" key="3">
    <source>
        <dbReference type="Proteomes" id="UP000250235"/>
    </source>
</evidence>
<evidence type="ECO:0000313" key="2">
    <source>
        <dbReference type="EMBL" id="KZV53694.1"/>
    </source>
</evidence>
<sequence length="276" mass="30333">MKSRAPQGRTRAHGRAHHRSTNCAQPAPSHGAQPRPAATRGRPSSRNLARRSGEGGDVPCATICATHRHLPAAMRGQRAWSTTGDGIPSSACTRRPDEIGTDGFSSSRLAGKNSGGTWRRRRRQRFLEEGRGGGYKSLGLGFCVLVIKEHCDVLSMQMDSDLVIYRTTTVRTFQVITICRVDKSESTGCVLGKWVYLVTLSMSLFNLQDVCIVIGSLATLDLPMVVDLIGIYVLKGPYCTLTMIDWFLQALSVIPRGSWGDVARRFTMIRWASPKL</sequence>
<organism evidence="2 3">
    <name type="scientific">Dorcoceras hygrometricum</name>
    <dbReference type="NCBI Taxonomy" id="472368"/>
    <lineage>
        <taxon>Eukaryota</taxon>
        <taxon>Viridiplantae</taxon>
        <taxon>Streptophyta</taxon>
        <taxon>Embryophyta</taxon>
        <taxon>Tracheophyta</taxon>
        <taxon>Spermatophyta</taxon>
        <taxon>Magnoliopsida</taxon>
        <taxon>eudicotyledons</taxon>
        <taxon>Gunneridae</taxon>
        <taxon>Pentapetalae</taxon>
        <taxon>asterids</taxon>
        <taxon>lamiids</taxon>
        <taxon>Lamiales</taxon>
        <taxon>Gesneriaceae</taxon>
        <taxon>Didymocarpoideae</taxon>
        <taxon>Trichosporeae</taxon>
        <taxon>Loxocarpinae</taxon>
        <taxon>Dorcoceras</taxon>
    </lineage>
</organism>